<dbReference type="Proteomes" id="UP000596742">
    <property type="component" value="Unassembled WGS sequence"/>
</dbReference>
<keyword evidence="10" id="KW-1185">Reference proteome</keyword>
<sequence>MRIARKFFLNNLVQTSFKLIVSRNSSFQMEAKNRGKAAAAKAAVDNHVKTSQVVGIGSGSTIVFAVQRIAERVKEEGLSVICIPTSFQARQLIQENGLTLGSLDRNPKIDVAIDGADEVDKDLNCIKGGGACQTQEKIVASNAKEFYIIADICKQSKELGTTWKQGIPIEVIPSAYRPVQLTLEEKLGGQANLRMAVKKAGPVVTDNGNFVIDWQFQSLPQDWNQINQQIVLIPGLLF</sequence>
<dbReference type="CDD" id="cd01398">
    <property type="entry name" value="RPI_A"/>
    <property type="match status" value="1"/>
</dbReference>
<dbReference type="AlphaFoldDB" id="A0A8B6FAZ7"/>
<dbReference type="FunFam" id="3.40.50.1360:FF:000014">
    <property type="entry name" value="Ribose 5-phosphate isomerase"/>
    <property type="match status" value="1"/>
</dbReference>
<dbReference type="GO" id="GO:0009052">
    <property type="term" value="P:pentose-phosphate shunt, non-oxidative branch"/>
    <property type="evidence" value="ECO:0007669"/>
    <property type="project" value="InterPro"/>
</dbReference>
<dbReference type="Pfam" id="PF06026">
    <property type="entry name" value="Rib_5-P_isom_A"/>
    <property type="match status" value="1"/>
</dbReference>
<dbReference type="PANTHER" id="PTHR11934">
    <property type="entry name" value="RIBOSE-5-PHOSPHATE ISOMERASE"/>
    <property type="match status" value="1"/>
</dbReference>
<evidence type="ECO:0000256" key="4">
    <source>
        <dbReference type="ARBA" id="ARBA00011959"/>
    </source>
</evidence>
<evidence type="ECO:0000256" key="7">
    <source>
        <dbReference type="ARBA" id="ARBA00029734"/>
    </source>
</evidence>
<keyword evidence="6 9" id="KW-0413">Isomerase</keyword>
<dbReference type="PANTHER" id="PTHR11934:SF0">
    <property type="entry name" value="RIBOSE-5-PHOSPHATE ISOMERASE"/>
    <property type="match status" value="1"/>
</dbReference>
<dbReference type="GO" id="GO:0005737">
    <property type="term" value="C:cytoplasm"/>
    <property type="evidence" value="ECO:0007669"/>
    <property type="project" value="TreeGrafter"/>
</dbReference>
<dbReference type="OrthoDB" id="1555531at2759"/>
<comment type="catalytic activity">
    <reaction evidence="1">
        <text>aldehydo-D-ribose 5-phosphate = D-ribulose 5-phosphate</text>
        <dbReference type="Rhea" id="RHEA:14657"/>
        <dbReference type="ChEBI" id="CHEBI:58121"/>
        <dbReference type="ChEBI" id="CHEBI:58273"/>
        <dbReference type="EC" id="5.3.1.6"/>
    </reaction>
</comment>
<gene>
    <name evidence="9" type="ORF">MGAL_10B033314</name>
</gene>
<evidence type="ECO:0000313" key="9">
    <source>
        <dbReference type="EMBL" id="VDI47117.1"/>
    </source>
</evidence>
<dbReference type="FunFam" id="3.30.70.260:FF:000018">
    <property type="entry name" value="Ribose-5-phosphate isomerase A"/>
    <property type="match status" value="1"/>
</dbReference>
<comment type="pathway">
    <text evidence="2">Carbohydrate degradation; pentose phosphate pathway; D-ribose 5-phosphate from D-ribulose 5-phosphate (non-oxidative stage): step 1/1.</text>
</comment>
<dbReference type="GO" id="GO:0004751">
    <property type="term" value="F:ribose-5-phosphate isomerase activity"/>
    <property type="evidence" value="ECO:0007669"/>
    <property type="project" value="UniProtKB-EC"/>
</dbReference>
<dbReference type="SUPFAM" id="SSF100950">
    <property type="entry name" value="NagB/RpiA/CoA transferase-like"/>
    <property type="match status" value="1"/>
</dbReference>
<dbReference type="Gene3D" id="3.40.50.1360">
    <property type="match status" value="1"/>
</dbReference>
<dbReference type="InterPro" id="IPR037171">
    <property type="entry name" value="NagB/RpiA_transferase-like"/>
</dbReference>
<dbReference type="NCBIfam" id="TIGR00021">
    <property type="entry name" value="rpiA"/>
    <property type="match status" value="1"/>
</dbReference>
<proteinExistence type="inferred from homology"/>
<evidence type="ECO:0000256" key="1">
    <source>
        <dbReference type="ARBA" id="ARBA00001713"/>
    </source>
</evidence>
<protein>
    <recommendedName>
        <fullName evidence="5">Ribose-5-phosphate isomerase</fullName>
        <ecNumber evidence="4">5.3.1.6</ecNumber>
    </recommendedName>
    <alternativeName>
        <fullName evidence="8">D-ribose-5-phosphate ketol-isomerase</fullName>
    </alternativeName>
    <alternativeName>
        <fullName evidence="7">Phosphoriboisomerase</fullName>
    </alternativeName>
</protein>
<dbReference type="GO" id="GO:0006014">
    <property type="term" value="P:D-ribose metabolic process"/>
    <property type="evidence" value="ECO:0007669"/>
    <property type="project" value="TreeGrafter"/>
</dbReference>
<dbReference type="EMBL" id="UYJE01006572">
    <property type="protein sequence ID" value="VDI47117.1"/>
    <property type="molecule type" value="Genomic_DNA"/>
</dbReference>
<dbReference type="SUPFAM" id="SSF75445">
    <property type="entry name" value="D-ribose-5-phosphate isomerase (RpiA), lid domain"/>
    <property type="match status" value="1"/>
</dbReference>
<dbReference type="EC" id="5.3.1.6" evidence="4"/>
<evidence type="ECO:0000256" key="2">
    <source>
        <dbReference type="ARBA" id="ARBA00004988"/>
    </source>
</evidence>
<name>A0A8B6FAZ7_MYTGA</name>
<comment type="similarity">
    <text evidence="3">Belongs to the ribose 5-phosphate isomerase family.</text>
</comment>
<evidence type="ECO:0000256" key="5">
    <source>
        <dbReference type="ARBA" id="ARBA00019150"/>
    </source>
</evidence>
<evidence type="ECO:0000256" key="6">
    <source>
        <dbReference type="ARBA" id="ARBA00023235"/>
    </source>
</evidence>
<comment type="caution">
    <text evidence="9">The sequence shown here is derived from an EMBL/GenBank/DDBJ whole genome shotgun (WGS) entry which is preliminary data.</text>
</comment>
<dbReference type="UniPathway" id="UPA00115">
    <property type="reaction ID" value="UER00412"/>
</dbReference>
<evidence type="ECO:0000313" key="10">
    <source>
        <dbReference type="Proteomes" id="UP000596742"/>
    </source>
</evidence>
<evidence type="ECO:0000256" key="3">
    <source>
        <dbReference type="ARBA" id="ARBA00008088"/>
    </source>
</evidence>
<dbReference type="Gene3D" id="3.30.70.260">
    <property type="match status" value="1"/>
</dbReference>
<reference evidence="9" key="1">
    <citation type="submission" date="2018-11" db="EMBL/GenBank/DDBJ databases">
        <authorList>
            <person name="Alioto T."/>
            <person name="Alioto T."/>
        </authorList>
    </citation>
    <scope>NUCLEOTIDE SEQUENCE</scope>
</reference>
<accession>A0A8B6FAZ7</accession>
<dbReference type="InterPro" id="IPR004788">
    <property type="entry name" value="Ribose5P_isomerase_type_A"/>
</dbReference>
<evidence type="ECO:0000256" key="8">
    <source>
        <dbReference type="ARBA" id="ARBA00032273"/>
    </source>
</evidence>
<organism evidence="9 10">
    <name type="scientific">Mytilus galloprovincialis</name>
    <name type="common">Mediterranean mussel</name>
    <dbReference type="NCBI Taxonomy" id="29158"/>
    <lineage>
        <taxon>Eukaryota</taxon>
        <taxon>Metazoa</taxon>
        <taxon>Spiralia</taxon>
        <taxon>Lophotrochozoa</taxon>
        <taxon>Mollusca</taxon>
        <taxon>Bivalvia</taxon>
        <taxon>Autobranchia</taxon>
        <taxon>Pteriomorphia</taxon>
        <taxon>Mytilida</taxon>
        <taxon>Mytiloidea</taxon>
        <taxon>Mytilidae</taxon>
        <taxon>Mytilinae</taxon>
        <taxon>Mytilus</taxon>
    </lineage>
</organism>